<keyword evidence="1" id="KW-1133">Transmembrane helix</keyword>
<dbReference type="InterPro" id="IPR045340">
    <property type="entry name" value="DUF6533"/>
</dbReference>
<evidence type="ECO:0000313" key="3">
    <source>
        <dbReference type="EMBL" id="KAF9443815.1"/>
    </source>
</evidence>
<proteinExistence type="predicted"/>
<comment type="caution">
    <text evidence="3">The sequence shown here is derived from an EMBL/GenBank/DDBJ whole genome shotgun (WGS) entry which is preliminary data.</text>
</comment>
<dbReference type="AlphaFoldDB" id="A0A9P6BZR0"/>
<protein>
    <recommendedName>
        <fullName evidence="2">DUF6533 domain-containing protein</fullName>
    </recommendedName>
</protein>
<feature type="domain" description="DUF6533" evidence="2">
    <location>
        <begin position="21"/>
        <end position="58"/>
    </location>
</feature>
<evidence type="ECO:0000313" key="4">
    <source>
        <dbReference type="Proteomes" id="UP000807342"/>
    </source>
</evidence>
<dbReference type="Pfam" id="PF20151">
    <property type="entry name" value="DUF6533"/>
    <property type="match status" value="1"/>
</dbReference>
<dbReference type="EMBL" id="MU151431">
    <property type="protein sequence ID" value="KAF9443815.1"/>
    <property type="molecule type" value="Genomic_DNA"/>
</dbReference>
<accession>A0A9P6BZR0</accession>
<organism evidence="3 4">
    <name type="scientific">Macrolepiota fuliginosa MF-IS2</name>
    <dbReference type="NCBI Taxonomy" id="1400762"/>
    <lineage>
        <taxon>Eukaryota</taxon>
        <taxon>Fungi</taxon>
        <taxon>Dikarya</taxon>
        <taxon>Basidiomycota</taxon>
        <taxon>Agaricomycotina</taxon>
        <taxon>Agaricomycetes</taxon>
        <taxon>Agaricomycetidae</taxon>
        <taxon>Agaricales</taxon>
        <taxon>Agaricineae</taxon>
        <taxon>Agaricaceae</taxon>
        <taxon>Macrolepiota</taxon>
    </lineage>
</organism>
<keyword evidence="1" id="KW-0472">Membrane</keyword>
<keyword evidence="1" id="KW-0812">Transmembrane</keyword>
<feature type="transmembrane region" description="Helical" evidence="1">
    <location>
        <begin position="88"/>
        <end position="111"/>
    </location>
</feature>
<evidence type="ECO:0000259" key="2">
    <source>
        <dbReference type="Pfam" id="PF20151"/>
    </source>
</evidence>
<feature type="non-terminal residue" evidence="3">
    <location>
        <position position="115"/>
    </location>
</feature>
<keyword evidence="4" id="KW-1185">Reference proteome</keyword>
<reference evidence="3" key="1">
    <citation type="submission" date="2020-11" db="EMBL/GenBank/DDBJ databases">
        <authorList>
            <consortium name="DOE Joint Genome Institute"/>
            <person name="Ahrendt S."/>
            <person name="Riley R."/>
            <person name="Andreopoulos W."/>
            <person name="Labutti K."/>
            <person name="Pangilinan J."/>
            <person name="Ruiz-Duenas F.J."/>
            <person name="Barrasa J.M."/>
            <person name="Sanchez-Garcia M."/>
            <person name="Camarero S."/>
            <person name="Miyauchi S."/>
            <person name="Serrano A."/>
            <person name="Linde D."/>
            <person name="Babiker R."/>
            <person name="Drula E."/>
            <person name="Ayuso-Fernandez I."/>
            <person name="Pacheco R."/>
            <person name="Padilla G."/>
            <person name="Ferreira P."/>
            <person name="Barriuso J."/>
            <person name="Kellner H."/>
            <person name="Castanera R."/>
            <person name="Alfaro M."/>
            <person name="Ramirez L."/>
            <person name="Pisabarro A.G."/>
            <person name="Kuo A."/>
            <person name="Tritt A."/>
            <person name="Lipzen A."/>
            <person name="He G."/>
            <person name="Yan M."/>
            <person name="Ng V."/>
            <person name="Cullen D."/>
            <person name="Martin F."/>
            <person name="Rosso M.-N."/>
            <person name="Henrissat B."/>
            <person name="Hibbett D."/>
            <person name="Martinez A.T."/>
            <person name="Grigoriev I.V."/>
        </authorList>
    </citation>
    <scope>NUCLEOTIDE SEQUENCE</scope>
    <source>
        <strain evidence="3">MF-IS2</strain>
    </source>
</reference>
<gene>
    <name evidence="3" type="ORF">P691DRAFT_787503</name>
</gene>
<evidence type="ECO:0000256" key="1">
    <source>
        <dbReference type="SAM" id="Phobius"/>
    </source>
</evidence>
<sequence length="115" mass="13241">MPPAFQRFLDDLSLAPMVQQVMTTYDWLLKLSLEISLVWQSRWSLVKCLYLMTRYLAIGDVTIALYGRLAFDLSAKQTWAIWGKDRKIGVALSVFYGGLAVFMFVNIKFYLESVS</sequence>
<name>A0A9P6BZR0_9AGAR</name>
<dbReference type="Proteomes" id="UP000807342">
    <property type="component" value="Unassembled WGS sequence"/>
</dbReference>
<dbReference type="OrthoDB" id="3341843at2759"/>